<sequence>MYGQPSRRAVQTGSVWWEEDVPGRFERLAAWEGVTRGTPTRCCWGGVRCTTEGVAVADVLVGSSRGELQLVEVRLGEGCESIDGEGRVGVARQAAVRFTLEEKNSARRESSSLFGHAQRVTALAHRGAAPAGLPSEASPYVPAPSLFASGYVDGTLRVYAWSADARQSVEAMDVISVAPQYPYRPEASAAHPVAAIDWAPHWAEDALLAWCTGDRWHLGCLATGDASSKGLRVLQTHRLASASVSAGALSPSAGLHCVRFHPHGALLAVAGELGIPSVFDLRSGQCVMAMGMLRPTEATTGAASNTSLKAAHSGRVTALAWHPHGWHLATGGEDRTACVWDIRRSAGTLAALRETSAAVEEEVAAVPRLYGMPAHRAAISGMAFGATAGTADTQVPVLLSSALDGTLRVWQAHTYALHQTIPAGERDGHDVHVVHMDVSGWKTEAGRPACIVGCVSPLQRCLRVYGSIPQRRR</sequence>
<dbReference type="PROSITE" id="PS00678">
    <property type="entry name" value="WD_REPEATS_1"/>
    <property type="match status" value="1"/>
</dbReference>
<evidence type="ECO:0000256" key="3">
    <source>
        <dbReference type="PROSITE-ProRule" id="PRU00221"/>
    </source>
</evidence>
<dbReference type="PROSITE" id="PS50082">
    <property type="entry name" value="WD_REPEATS_2"/>
    <property type="match status" value="1"/>
</dbReference>
<evidence type="ECO:0000313" key="5">
    <source>
        <dbReference type="Proteomes" id="UP001301350"/>
    </source>
</evidence>
<dbReference type="GO" id="GO:0000398">
    <property type="term" value="P:mRNA splicing, via spliceosome"/>
    <property type="evidence" value="ECO:0007669"/>
    <property type="project" value="TreeGrafter"/>
</dbReference>
<keyword evidence="1 3" id="KW-0853">WD repeat</keyword>
<protein>
    <submittedName>
        <fullName evidence="4">Uncharacterized protein</fullName>
    </submittedName>
</protein>
<dbReference type="PANTHER" id="PTHR19846">
    <property type="entry name" value="WD40 REPEAT PROTEIN"/>
    <property type="match status" value="1"/>
</dbReference>
<dbReference type="InterPro" id="IPR019775">
    <property type="entry name" value="WD40_repeat_CS"/>
</dbReference>
<keyword evidence="5" id="KW-1185">Reference proteome</keyword>
<dbReference type="InterPro" id="IPR036322">
    <property type="entry name" value="WD40_repeat_dom_sf"/>
</dbReference>
<proteinExistence type="predicted"/>
<dbReference type="GO" id="GO:0030621">
    <property type="term" value="F:U4 snRNA binding"/>
    <property type="evidence" value="ECO:0007669"/>
    <property type="project" value="TreeGrafter"/>
</dbReference>
<reference evidence="4 5" key="1">
    <citation type="submission" date="2022-07" db="EMBL/GenBank/DDBJ databases">
        <title>Genome-wide signatures of adaptation to extreme environments.</title>
        <authorList>
            <person name="Cho C.H."/>
            <person name="Yoon H.S."/>
        </authorList>
    </citation>
    <scope>NUCLEOTIDE SEQUENCE [LARGE SCALE GENOMIC DNA]</scope>
    <source>
        <strain evidence="4 5">DBV 063 E5</strain>
    </source>
</reference>
<dbReference type="GO" id="GO:0046540">
    <property type="term" value="C:U4/U6 x U5 tri-snRNP complex"/>
    <property type="evidence" value="ECO:0007669"/>
    <property type="project" value="TreeGrafter"/>
</dbReference>
<keyword evidence="2" id="KW-0677">Repeat</keyword>
<accession>A0AAV9J1A3</accession>
<gene>
    <name evidence="4" type="ORF">CDCA_CDCA17G4382</name>
</gene>
<dbReference type="AlphaFoldDB" id="A0AAV9J1A3"/>
<evidence type="ECO:0000313" key="4">
    <source>
        <dbReference type="EMBL" id="KAK4538357.1"/>
    </source>
</evidence>
<organism evidence="4 5">
    <name type="scientific">Cyanidium caldarium</name>
    <name type="common">Red alga</name>
    <dbReference type="NCBI Taxonomy" id="2771"/>
    <lineage>
        <taxon>Eukaryota</taxon>
        <taxon>Rhodophyta</taxon>
        <taxon>Bangiophyceae</taxon>
        <taxon>Cyanidiales</taxon>
        <taxon>Cyanidiaceae</taxon>
        <taxon>Cyanidium</taxon>
    </lineage>
</organism>
<dbReference type="Gene3D" id="2.130.10.10">
    <property type="entry name" value="YVTN repeat-like/Quinoprotein amine dehydrogenase"/>
    <property type="match status" value="1"/>
</dbReference>
<comment type="caution">
    <text evidence="4">The sequence shown here is derived from an EMBL/GenBank/DDBJ whole genome shotgun (WGS) entry which is preliminary data.</text>
</comment>
<evidence type="ECO:0000256" key="2">
    <source>
        <dbReference type="ARBA" id="ARBA00022737"/>
    </source>
</evidence>
<dbReference type="InterPro" id="IPR015943">
    <property type="entry name" value="WD40/YVTN_repeat-like_dom_sf"/>
</dbReference>
<evidence type="ECO:0000256" key="1">
    <source>
        <dbReference type="ARBA" id="ARBA00022574"/>
    </source>
</evidence>
<dbReference type="EMBL" id="JANCYW010000017">
    <property type="protein sequence ID" value="KAK4538357.1"/>
    <property type="molecule type" value="Genomic_DNA"/>
</dbReference>
<dbReference type="InterPro" id="IPR001680">
    <property type="entry name" value="WD40_rpt"/>
</dbReference>
<dbReference type="Pfam" id="PF00400">
    <property type="entry name" value="WD40"/>
    <property type="match status" value="1"/>
</dbReference>
<dbReference type="SMART" id="SM00320">
    <property type="entry name" value="WD40"/>
    <property type="match status" value="4"/>
</dbReference>
<dbReference type="PANTHER" id="PTHR19846:SF0">
    <property type="entry name" value="PRE-MRNA PROCESSING FACTOR 4"/>
    <property type="match status" value="1"/>
</dbReference>
<dbReference type="PROSITE" id="PS50294">
    <property type="entry name" value="WD_REPEATS_REGION"/>
    <property type="match status" value="1"/>
</dbReference>
<name>A0AAV9J1A3_CYACA</name>
<feature type="repeat" description="WD" evidence="3">
    <location>
        <begin position="309"/>
        <end position="350"/>
    </location>
</feature>
<dbReference type="GO" id="GO:0017070">
    <property type="term" value="F:U6 snRNA binding"/>
    <property type="evidence" value="ECO:0007669"/>
    <property type="project" value="TreeGrafter"/>
</dbReference>
<dbReference type="SUPFAM" id="SSF50978">
    <property type="entry name" value="WD40 repeat-like"/>
    <property type="match status" value="1"/>
</dbReference>
<dbReference type="Proteomes" id="UP001301350">
    <property type="component" value="Unassembled WGS sequence"/>
</dbReference>